<organism evidence="1 2">
    <name type="scientific">Dryococelus australis</name>
    <dbReference type="NCBI Taxonomy" id="614101"/>
    <lineage>
        <taxon>Eukaryota</taxon>
        <taxon>Metazoa</taxon>
        <taxon>Ecdysozoa</taxon>
        <taxon>Arthropoda</taxon>
        <taxon>Hexapoda</taxon>
        <taxon>Insecta</taxon>
        <taxon>Pterygota</taxon>
        <taxon>Neoptera</taxon>
        <taxon>Polyneoptera</taxon>
        <taxon>Phasmatodea</taxon>
        <taxon>Verophasmatodea</taxon>
        <taxon>Anareolatae</taxon>
        <taxon>Phasmatidae</taxon>
        <taxon>Eurycanthinae</taxon>
        <taxon>Dryococelus</taxon>
    </lineage>
</organism>
<dbReference type="PROSITE" id="PS51257">
    <property type="entry name" value="PROKAR_LIPOPROTEIN"/>
    <property type="match status" value="1"/>
</dbReference>
<proteinExistence type="predicted"/>
<protein>
    <submittedName>
        <fullName evidence="1">Uncharacterized protein</fullName>
    </submittedName>
</protein>
<reference evidence="1 2" key="1">
    <citation type="submission" date="2023-02" db="EMBL/GenBank/DDBJ databases">
        <title>LHISI_Scaffold_Assembly.</title>
        <authorList>
            <person name="Stuart O.P."/>
            <person name="Cleave R."/>
            <person name="Magrath M.J.L."/>
            <person name="Mikheyev A.S."/>
        </authorList>
    </citation>
    <scope>NUCLEOTIDE SEQUENCE [LARGE SCALE GENOMIC DNA]</scope>
    <source>
        <strain evidence="1">Daus_M_001</strain>
        <tissue evidence="1">Leg muscle</tissue>
    </source>
</reference>
<keyword evidence="2" id="KW-1185">Reference proteome</keyword>
<dbReference type="EMBL" id="JARBHB010000006">
    <property type="protein sequence ID" value="KAJ8881242.1"/>
    <property type="molecule type" value="Genomic_DNA"/>
</dbReference>
<dbReference type="Proteomes" id="UP001159363">
    <property type="component" value="Chromosome 5"/>
</dbReference>
<evidence type="ECO:0000313" key="1">
    <source>
        <dbReference type="EMBL" id="KAJ8881242.1"/>
    </source>
</evidence>
<gene>
    <name evidence="1" type="ORF">PR048_017718</name>
</gene>
<evidence type="ECO:0000313" key="2">
    <source>
        <dbReference type="Proteomes" id="UP001159363"/>
    </source>
</evidence>
<name>A0ABQ9HAD1_9NEOP</name>
<sequence>MAVRYVSVLATNMAAIGCRVNGMIEWEFRDRTWCPHDLGVTSSKSCRAAVAEELACSPPIKANRVQSPADSLRIFACRNRALAGGFSRGSPVSPTLSICRCSILTSINLIGSQDLAVRSNLNLFTHSLSHRKSCIPRGNLIPHPLHSGAGPFSPRFTFIGSQELDVKSHPNPFTHFANSRNILLRLSRGAVVAGRLDCSPPTKANWVQSPAVGTPGFSQVGIVPGDAFGRRVFTGISRFPHPCIPALLHCYLISHFSSQDFVCTGRLNFSTKRHIRAGKTGDLRENPVSNGIVRHGSHGGGGGGVEPGSPWWEASMLIVQSPWPQHISLAVLKTKIFSLVKEMLGCLSTQGICGMCSERLNLREIRAVELSAPVVSERVVPTPQYFVQ</sequence>
<accession>A0ABQ9HAD1</accession>
<comment type="caution">
    <text evidence="1">The sequence shown here is derived from an EMBL/GenBank/DDBJ whole genome shotgun (WGS) entry which is preliminary data.</text>
</comment>